<dbReference type="PANTHER" id="PTHR43783:SF1">
    <property type="entry name" value="UDP-N-ACETYLGLUCOSAMINE 1-CARBOXYVINYLTRANSFERASE"/>
    <property type="match status" value="1"/>
</dbReference>
<evidence type="ECO:0000256" key="12">
    <source>
        <dbReference type="HAMAP-Rule" id="MF_00111"/>
    </source>
</evidence>
<dbReference type="GO" id="GO:0071555">
    <property type="term" value="P:cell wall organization"/>
    <property type="evidence" value="ECO:0007669"/>
    <property type="project" value="UniProtKB-KW"/>
</dbReference>
<dbReference type="PANTHER" id="PTHR43783">
    <property type="entry name" value="UDP-N-ACETYLGLUCOSAMINE 1-CARBOXYVINYLTRANSFERASE"/>
    <property type="match status" value="1"/>
</dbReference>
<evidence type="ECO:0000256" key="4">
    <source>
        <dbReference type="ARBA" id="ARBA00022618"/>
    </source>
</evidence>
<accession>A0A2N1PT52</accession>
<name>A0A2N1PT52_9BACT</name>
<dbReference type="InterPro" id="IPR036968">
    <property type="entry name" value="Enolpyruvate_Tfrase_sf"/>
</dbReference>
<organism evidence="14 15">
    <name type="scientific">Candidatus Wallbacteria bacterium HGW-Wallbacteria-1</name>
    <dbReference type="NCBI Taxonomy" id="2013854"/>
    <lineage>
        <taxon>Bacteria</taxon>
        <taxon>Candidatus Walliibacteriota</taxon>
    </lineage>
</organism>
<feature type="binding site" evidence="12">
    <location>
        <position position="93"/>
    </location>
    <ligand>
        <name>UDP-N-acetyl-alpha-D-glucosamine</name>
        <dbReference type="ChEBI" id="CHEBI:57705"/>
    </ligand>
</feature>
<evidence type="ECO:0000256" key="3">
    <source>
        <dbReference type="ARBA" id="ARBA00022490"/>
    </source>
</evidence>
<evidence type="ECO:0000259" key="13">
    <source>
        <dbReference type="Pfam" id="PF00275"/>
    </source>
</evidence>
<dbReference type="UniPathway" id="UPA00219"/>
<evidence type="ECO:0000256" key="11">
    <source>
        <dbReference type="ARBA" id="ARBA00047527"/>
    </source>
</evidence>
<comment type="caution">
    <text evidence="14">The sequence shown here is derived from an EMBL/GenBank/DDBJ whole genome shotgun (WGS) entry which is preliminary data.</text>
</comment>
<dbReference type="InterPro" id="IPR001986">
    <property type="entry name" value="Enolpyruvate_Tfrase_dom"/>
</dbReference>
<dbReference type="NCBIfam" id="TIGR01072">
    <property type="entry name" value="murA"/>
    <property type="match status" value="1"/>
</dbReference>
<comment type="function">
    <text evidence="12">Cell wall formation. Adds enolpyruvyl to UDP-N-acetylglucosamine.</text>
</comment>
<feature type="binding site" evidence="12">
    <location>
        <position position="327"/>
    </location>
    <ligand>
        <name>UDP-N-acetyl-alpha-D-glucosamine</name>
        <dbReference type="ChEBI" id="CHEBI:57705"/>
    </ligand>
</feature>
<dbReference type="InterPro" id="IPR050068">
    <property type="entry name" value="MurA_subfamily"/>
</dbReference>
<dbReference type="AlphaFoldDB" id="A0A2N1PT52"/>
<keyword evidence="7 12" id="KW-0573">Peptidoglycan synthesis</keyword>
<keyword evidence="5 12" id="KW-0808">Transferase</keyword>
<dbReference type="Proteomes" id="UP000233256">
    <property type="component" value="Unassembled WGS sequence"/>
</dbReference>
<keyword evidence="9 12" id="KW-0961">Cell wall biogenesis/degradation</keyword>
<dbReference type="CDD" id="cd01555">
    <property type="entry name" value="UdpNAET"/>
    <property type="match status" value="1"/>
</dbReference>
<keyword evidence="12" id="KW-0670">Pyruvate</keyword>
<evidence type="ECO:0000256" key="1">
    <source>
        <dbReference type="ARBA" id="ARBA00004496"/>
    </source>
</evidence>
<comment type="similarity">
    <text evidence="10 12">Belongs to the EPSP synthase family. MurA subfamily.</text>
</comment>
<dbReference type="Pfam" id="PF00275">
    <property type="entry name" value="EPSP_synthase"/>
    <property type="match status" value="1"/>
</dbReference>
<dbReference type="GO" id="GO:0008760">
    <property type="term" value="F:UDP-N-acetylglucosamine 1-carboxyvinyltransferase activity"/>
    <property type="evidence" value="ECO:0007669"/>
    <property type="project" value="UniProtKB-UniRule"/>
</dbReference>
<evidence type="ECO:0000256" key="2">
    <source>
        <dbReference type="ARBA" id="ARBA00004752"/>
    </source>
</evidence>
<keyword evidence="8 12" id="KW-0131">Cell cycle</keyword>
<dbReference type="EMBL" id="PGXC01000003">
    <property type="protein sequence ID" value="PKK91513.1"/>
    <property type="molecule type" value="Genomic_DNA"/>
</dbReference>
<evidence type="ECO:0000256" key="6">
    <source>
        <dbReference type="ARBA" id="ARBA00022960"/>
    </source>
</evidence>
<comment type="subcellular location">
    <subcellularLocation>
        <location evidence="1 12">Cytoplasm</location>
    </subcellularLocation>
</comment>
<keyword evidence="4 12" id="KW-0132">Cell division</keyword>
<feature type="active site" description="Proton donor" evidence="12">
    <location>
        <position position="117"/>
    </location>
</feature>
<dbReference type="SUPFAM" id="SSF55205">
    <property type="entry name" value="EPT/RTPC-like"/>
    <property type="match status" value="1"/>
</dbReference>
<evidence type="ECO:0000256" key="7">
    <source>
        <dbReference type="ARBA" id="ARBA00022984"/>
    </source>
</evidence>
<dbReference type="GO" id="GO:0019277">
    <property type="term" value="P:UDP-N-acetylgalactosamine biosynthetic process"/>
    <property type="evidence" value="ECO:0007669"/>
    <property type="project" value="InterPro"/>
</dbReference>
<sequence length="417" mass="44181">MDRFIIKGPCVLKGSISAGGSKNASLPILAAALLAEGQSTIGNVPNIRDVRTMMDVLRRLGADVLRPESGSINIDPAKVSLFEAPYDLLRTMRASFLVMGPLLARFGQAKVSMPGGCAIGARPVDIHLKGFKAMGAEIDINHGYVMARADRLRGCTFHMDIASVGATENLMAAAALAKGTTVLHNAAREPEIIDMANYINAMGGCVEGAGESTITIHGVDRLHGAAYNVCSDRIEVATYMVAAAITGGDLTITDAIPPHVEGVTEKLVEAGCDITVTDSTIRVIGPKKILPVNITTQVYPGFPTDVQAQFMAMLTIADGASTITEKVFENRFMHVPELSRMGADVSVNEHTAFIKGVGKLSGAPVMASDLRAGACLVLAGLIADGETEILRVYHIDRGYDRLEKKLSAVGANIRRLK</sequence>
<dbReference type="EC" id="2.5.1.7" evidence="12"/>
<dbReference type="Gene3D" id="3.65.10.10">
    <property type="entry name" value="Enolpyruvate transferase domain"/>
    <property type="match status" value="2"/>
</dbReference>
<comment type="catalytic activity">
    <reaction evidence="11 12">
        <text>phosphoenolpyruvate + UDP-N-acetyl-alpha-D-glucosamine = UDP-N-acetyl-3-O-(1-carboxyvinyl)-alpha-D-glucosamine + phosphate</text>
        <dbReference type="Rhea" id="RHEA:18681"/>
        <dbReference type="ChEBI" id="CHEBI:43474"/>
        <dbReference type="ChEBI" id="CHEBI:57705"/>
        <dbReference type="ChEBI" id="CHEBI:58702"/>
        <dbReference type="ChEBI" id="CHEBI:68483"/>
        <dbReference type="EC" id="2.5.1.7"/>
    </reaction>
</comment>
<protein>
    <recommendedName>
        <fullName evidence="12">UDP-N-acetylglucosamine 1-carboxyvinyltransferase</fullName>
        <ecNumber evidence="12">2.5.1.7</ecNumber>
    </recommendedName>
    <alternativeName>
        <fullName evidence="12">Enoylpyruvate transferase</fullName>
    </alternativeName>
    <alternativeName>
        <fullName evidence="12">UDP-N-acetylglucosamine enolpyruvyl transferase</fullName>
        <shortName evidence="12">EPT</shortName>
    </alternativeName>
</protein>
<evidence type="ECO:0000256" key="10">
    <source>
        <dbReference type="ARBA" id="ARBA00038367"/>
    </source>
</evidence>
<feature type="binding site" evidence="12">
    <location>
        <position position="305"/>
    </location>
    <ligand>
        <name>UDP-N-acetyl-alpha-D-glucosamine</name>
        <dbReference type="ChEBI" id="CHEBI:57705"/>
    </ligand>
</feature>
<dbReference type="FunFam" id="3.65.10.10:FF:000001">
    <property type="entry name" value="UDP-N-acetylglucosamine 1-carboxyvinyltransferase"/>
    <property type="match status" value="1"/>
</dbReference>
<reference evidence="14 15" key="1">
    <citation type="journal article" date="2017" name="ISME J.">
        <title>Potential for microbial H2 and metal transformations associated with novel bacteria and archaea in deep terrestrial subsurface sediments.</title>
        <authorList>
            <person name="Hernsdorf A.W."/>
            <person name="Amano Y."/>
            <person name="Miyakawa K."/>
            <person name="Ise K."/>
            <person name="Suzuki Y."/>
            <person name="Anantharaman K."/>
            <person name="Probst A."/>
            <person name="Burstein D."/>
            <person name="Thomas B.C."/>
            <person name="Banfield J.F."/>
        </authorList>
    </citation>
    <scope>NUCLEOTIDE SEQUENCE [LARGE SCALE GENOMIC DNA]</scope>
    <source>
        <strain evidence="14">HGW-Wallbacteria-1</strain>
    </source>
</reference>
<dbReference type="GO" id="GO:0008360">
    <property type="term" value="P:regulation of cell shape"/>
    <property type="evidence" value="ECO:0007669"/>
    <property type="project" value="UniProtKB-KW"/>
</dbReference>
<dbReference type="InterPro" id="IPR005750">
    <property type="entry name" value="UDP_GlcNAc_COvinyl_MurA"/>
</dbReference>
<feature type="domain" description="Enolpyruvate transferase" evidence="13">
    <location>
        <begin position="9"/>
        <end position="406"/>
    </location>
</feature>
<keyword evidence="3 12" id="KW-0963">Cytoplasm</keyword>
<feature type="modified residue" description="2-(S-cysteinyl)pyruvic acid O-phosphothioketal" evidence="12">
    <location>
        <position position="117"/>
    </location>
</feature>
<gene>
    <name evidence="12 14" type="primary">murA</name>
    <name evidence="14" type="ORF">CVV64_07090</name>
</gene>
<evidence type="ECO:0000313" key="15">
    <source>
        <dbReference type="Proteomes" id="UP000233256"/>
    </source>
</evidence>
<dbReference type="GO" id="GO:0051301">
    <property type="term" value="P:cell division"/>
    <property type="evidence" value="ECO:0007669"/>
    <property type="project" value="UniProtKB-KW"/>
</dbReference>
<dbReference type="NCBIfam" id="NF006873">
    <property type="entry name" value="PRK09369.1"/>
    <property type="match status" value="1"/>
</dbReference>
<feature type="binding site" evidence="12">
    <location>
        <begin position="22"/>
        <end position="23"/>
    </location>
    <ligand>
        <name>phosphoenolpyruvate</name>
        <dbReference type="ChEBI" id="CHEBI:58702"/>
    </ligand>
</feature>
<dbReference type="GO" id="GO:0009252">
    <property type="term" value="P:peptidoglycan biosynthetic process"/>
    <property type="evidence" value="ECO:0007669"/>
    <property type="project" value="UniProtKB-UniRule"/>
</dbReference>
<dbReference type="InterPro" id="IPR013792">
    <property type="entry name" value="RNA3'P_cycl/enolpyr_Trfase_a/b"/>
</dbReference>
<proteinExistence type="inferred from homology"/>
<comment type="caution">
    <text evidence="12">Lacks conserved residue(s) required for the propagation of feature annotation.</text>
</comment>
<evidence type="ECO:0000313" key="14">
    <source>
        <dbReference type="EMBL" id="PKK91513.1"/>
    </source>
</evidence>
<keyword evidence="6 12" id="KW-0133">Cell shape</keyword>
<comment type="pathway">
    <text evidence="2 12">Cell wall biogenesis; peptidoglycan biosynthesis.</text>
</comment>
<dbReference type="GO" id="GO:0005737">
    <property type="term" value="C:cytoplasm"/>
    <property type="evidence" value="ECO:0007669"/>
    <property type="project" value="UniProtKB-SubCell"/>
</dbReference>
<evidence type="ECO:0000256" key="5">
    <source>
        <dbReference type="ARBA" id="ARBA00022679"/>
    </source>
</evidence>
<dbReference type="HAMAP" id="MF_00111">
    <property type="entry name" value="MurA"/>
    <property type="match status" value="1"/>
</dbReference>
<evidence type="ECO:0000256" key="9">
    <source>
        <dbReference type="ARBA" id="ARBA00023316"/>
    </source>
</evidence>
<evidence type="ECO:0000256" key="8">
    <source>
        <dbReference type="ARBA" id="ARBA00023306"/>
    </source>
</evidence>